<keyword evidence="1" id="KW-0472">Membrane</keyword>
<protein>
    <submittedName>
        <fullName evidence="2">CDP-alcohol phosphatidyltransferase family protein</fullName>
    </submittedName>
</protein>
<name>A0A7T8BBL4_9SPIR</name>
<gene>
    <name evidence="2" type="ORF">JFL75_07125</name>
</gene>
<dbReference type="GO" id="GO:0008654">
    <property type="term" value="P:phospholipid biosynthetic process"/>
    <property type="evidence" value="ECO:0007669"/>
    <property type="project" value="InterPro"/>
</dbReference>
<reference evidence="2" key="1">
    <citation type="submission" date="2021-01" db="EMBL/GenBank/DDBJ databases">
        <title>Description of Breznakiella homolactica.</title>
        <authorList>
            <person name="Song Y."/>
            <person name="Brune A."/>
        </authorList>
    </citation>
    <scope>NUCLEOTIDE SEQUENCE</scope>
    <source>
        <strain evidence="2">RmG30</strain>
    </source>
</reference>
<keyword evidence="1" id="KW-0812">Transmembrane</keyword>
<dbReference type="GO" id="GO:0016020">
    <property type="term" value="C:membrane"/>
    <property type="evidence" value="ECO:0007669"/>
    <property type="project" value="InterPro"/>
</dbReference>
<dbReference type="Pfam" id="PF01066">
    <property type="entry name" value="CDP-OH_P_transf"/>
    <property type="match status" value="1"/>
</dbReference>
<feature type="transmembrane region" description="Helical" evidence="1">
    <location>
        <begin position="204"/>
        <end position="226"/>
    </location>
</feature>
<keyword evidence="3" id="KW-1185">Reference proteome</keyword>
<dbReference type="EMBL" id="CP067089">
    <property type="protein sequence ID" value="QQO10682.1"/>
    <property type="molecule type" value="Genomic_DNA"/>
</dbReference>
<dbReference type="InterPro" id="IPR000462">
    <property type="entry name" value="CDP-OH_P_trans"/>
</dbReference>
<feature type="transmembrane region" description="Helical" evidence="1">
    <location>
        <begin position="172"/>
        <end position="192"/>
    </location>
</feature>
<evidence type="ECO:0000313" key="3">
    <source>
        <dbReference type="Proteomes" id="UP000595917"/>
    </source>
</evidence>
<proteinExistence type="predicted"/>
<dbReference type="KEGG" id="bhc:JFL75_07125"/>
<feature type="transmembrane region" description="Helical" evidence="1">
    <location>
        <begin position="47"/>
        <end position="73"/>
    </location>
</feature>
<keyword evidence="1" id="KW-1133">Transmembrane helix</keyword>
<dbReference type="InterPro" id="IPR043130">
    <property type="entry name" value="CDP-OH_PTrfase_TM_dom"/>
</dbReference>
<sequence>MGSLRADSLSKSLSKSIIGTAVLYCLLEMAGFLAVAFSLSFPAGFTMLFAAVQIVFHIGLILFLLYNSALFYNLSSGEHMTKVNIANKITMIRISMVPFLLFLILAASQYPVGPILVPATALTFLTDLIDGHVSRSRKEETYMGKILDSISDYSLLMVVGIAYYIFQLLPAWLFWLIVFRLLFQGILMLILYIRRQKLIPQTTIFGKVAVASTMVLFALELVRIVFPSLVPYLIYPEIIVGILISLSIIDKAVYFIKSIRA</sequence>
<dbReference type="RefSeq" id="WP_215627987.1">
    <property type="nucleotide sequence ID" value="NZ_CP067089.2"/>
</dbReference>
<organism evidence="2 3">
    <name type="scientific">Breznakiella homolactica</name>
    <dbReference type="NCBI Taxonomy" id="2798577"/>
    <lineage>
        <taxon>Bacteria</taxon>
        <taxon>Pseudomonadati</taxon>
        <taxon>Spirochaetota</taxon>
        <taxon>Spirochaetia</taxon>
        <taxon>Spirochaetales</taxon>
        <taxon>Breznakiellaceae</taxon>
        <taxon>Breznakiella</taxon>
    </lineage>
</organism>
<evidence type="ECO:0000256" key="1">
    <source>
        <dbReference type="SAM" id="Phobius"/>
    </source>
</evidence>
<dbReference type="Gene3D" id="1.20.120.1760">
    <property type="match status" value="1"/>
</dbReference>
<dbReference type="GO" id="GO:0016780">
    <property type="term" value="F:phosphotransferase activity, for other substituted phosphate groups"/>
    <property type="evidence" value="ECO:0007669"/>
    <property type="project" value="InterPro"/>
</dbReference>
<feature type="transmembrane region" description="Helical" evidence="1">
    <location>
        <begin position="21"/>
        <end position="41"/>
    </location>
</feature>
<dbReference type="AlphaFoldDB" id="A0A7T8BBL4"/>
<accession>A0A7T8BBL4</accession>
<dbReference type="Proteomes" id="UP000595917">
    <property type="component" value="Chromosome"/>
</dbReference>
<feature type="transmembrane region" description="Helical" evidence="1">
    <location>
        <begin position="232"/>
        <end position="256"/>
    </location>
</feature>
<evidence type="ECO:0000313" key="2">
    <source>
        <dbReference type="EMBL" id="QQO10682.1"/>
    </source>
</evidence>